<evidence type="ECO:0008006" key="3">
    <source>
        <dbReference type="Google" id="ProtNLM"/>
    </source>
</evidence>
<dbReference type="InterPro" id="IPR025063">
    <property type="entry name" value="DUF4004"/>
</dbReference>
<protein>
    <recommendedName>
        <fullName evidence="3">DUF4004 domain-containing protein</fullName>
    </recommendedName>
</protein>
<dbReference type="Pfam" id="PF13171">
    <property type="entry name" value="DUF4004"/>
    <property type="match status" value="1"/>
</dbReference>
<dbReference type="OrthoDB" id="1648298at2"/>
<name>A0A0V8HPJ1_9BACI</name>
<dbReference type="RefSeq" id="WP_058296999.1">
    <property type="nucleotide sequence ID" value="NZ_FMAU01000001.1"/>
</dbReference>
<proteinExistence type="predicted"/>
<evidence type="ECO:0000313" key="2">
    <source>
        <dbReference type="Proteomes" id="UP000181997"/>
    </source>
</evidence>
<keyword evidence="2" id="KW-1185">Reference proteome</keyword>
<sequence>MDDNLISKKEVLELTGISYGQLYRWKRKHVIPEEWFIKKSSFTGQETYFPREKMLARIKKVKELKDTHSLDELSDFFSPNPAKIELSLDALKLQKILRTETISFCTPFLKNGNALEFPEILNMFIFEKVQSRLDQDDLKTLFLFLQKDFDAFNSPSFELRGLKKQKNVIWLLVPLQTGILTDQSAETIVKLDLLQMVEELKIILTNEING</sequence>
<organism evidence="1 2">
    <name type="scientific">[Bacillus] enclensis</name>
    <dbReference type="NCBI Taxonomy" id="1402860"/>
    <lineage>
        <taxon>Bacteria</taxon>
        <taxon>Bacillati</taxon>
        <taxon>Bacillota</taxon>
        <taxon>Bacilli</taxon>
        <taxon>Bacillales</taxon>
        <taxon>Bacillaceae</taxon>
        <taxon>Rossellomorea</taxon>
    </lineage>
</organism>
<dbReference type="AlphaFoldDB" id="A0A0V8HPJ1"/>
<evidence type="ECO:0000313" key="1">
    <source>
        <dbReference type="EMBL" id="SCB72216.1"/>
    </source>
</evidence>
<reference evidence="2" key="1">
    <citation type="submission" date="2016-08" db="EMBL/GenBank/DDBJ databases">
        <authorList>
            <person name="Varghese N."/>
            <person name="Submissions Spin"/>
        </authorList>
    </citation>
    <scope>NUCLEOTIDE SEQUENCE [LARGE SCALE GENOMIC DNA]</scope>
    <source>
        <strain evidence="2">SGD-1123</strain>
    </source>
</reference>
<dbReference type="EMBL" id="FMAU01000001">
    <property type="protein sequence ID" value="SCB72216.1"/>
    <property type="molecule type" value="Genomic_DNA"/>
</dbReference>
<gene>
    <name evidence="1" type="ORF">GA0061094_0045</name>
</gene>
<dbReference type="Proteomes" id="UP000181997">
    <property type="component" value="Unassembled WGS sequence"/>
</dbReference>
<accession>A0A0V8HPJ1</accession>